<protein>
    <submittedName>
        <fullName evidence="1">Uncharacterized protein</fullName>
    </submittedName>
</protein>
<proteinExistence type="predicted"/>
<dbReference type="EMBL" id="MOOV01000131">
    <property type="protein sequence ID" value="OUB98420.1"/>
    <property type="molecule type" value="Genomic_DNA"/>
</dbReference>
<dbReference type="RefSeq" id="WP_088067308.1">
    <property type="nucleotide sequence ID" value="NZ_MOOV01000131.1"/>
</dbReference>
<accession>A0A9X6RG01</accession>
<name>A0A9X6RG01_BACTV</name>
<evidence type="ECO:0000313" key="2">
    <source>
        <dbReference type="Proteomes" id="UP000195160"/>
    </source>
</evidence>
<sequence length="134" mass="15677">MVNLKHEVKTFSKEEYVPDFDESFDEVSVHLKALSEKLYNLLPDISLSPDERLERLARVIPKSILVSENHLTARTKLYKLRRRLDQLVPDKNMDYYEKVDYLVGIANDMVPGDMKLYKKLEAIGDNRYSDIGRD</sequence>
<dbReference type="Proteomes" id="UP000195160">
    <property type="component" value="Unassembled WGS sequence"/>
</dbReference>
<comment type="caution">
    <text evidence="1">The sequence shown here is derived from an EMBL/GenBank/DDBJ whole genome shotgun (WGS) entry which is preliminary data.</text>
</comment>
<evidence type="ECO:0000313" key="1">
    <source>
        <dbReference type="EMBL" id="OUB98420.1"/>
    </source>
</evidence>
<reference evidence="1 2" key="1">
    <citation type="submission" date="2016-10" db="EMBL/GenBank/DDBJ databases">
        <title>Comparative genomics of Bacillus thuringiensis reveals a path to pathogens against multiple invertebrate hosts.</title>
        <authorList>
            <person name="Zheng J."/>
            <person name="Gao Q."/>
            <person name="Liu H."/>
            <person name="Peng D."/>
            <person name="Ruan L."/>
            <person name="Sun M."/>
        </authorList>
    </citation>
    <scope>NUCLEOTIDE SEQUENCE [LARGE SCALE GENOMIC DNA]</scope>
    <source>
        <strain evidence="1">T30001</strain>
    </source>
</reference>
<dbReference type="AlphaFoldDB" id="A0A9X6RG01"/>
<gene>
    <name evidence="1" type="ORF">BK784_16865</name>
</gene>
<organism evidence="1 2">
    <name type="scientific">Bacillus thuringiensis subsp. medellin</name>
    <dbReference type="NCBI Taxonomy" id="79672"/>
    <lineage>
        <taxon>Bacteria</taxon>
        <taxon>Bacillati</taxon>
        <taxon>Bacillota</taxon>
        <taxon>Bacilli</taxon>
        <taxon>Bacillales</taxon>
        <taxon>Bacillaceae</taxon>
        <taxon>Bacillus</taxon>
        <taxon>Bacillus cereus group</taxon>
    </lineage>
</organism>